<evidence type="ECO:0000256" key="1">
    <source>
        <dbReference type="ARBA" id="ARBA00004123"/>
    </source>
</evidence>
<dbReference type="InterPro" id="IPR025742">
    <property type="entry name" value="CSTF2_hinge"/>
</dbReference>
<feature type="domain" description="RRM" evidence="4">
    <location>
        <begin position="11"/>
        <end position="92"/>
    </location>
</feature>
<evidence type="ECO:0000259" key="4">
    <source>
        <dbReference type="PROSITE" id="PS50102"/>
    </source>
</evidence>
<dbReference type="Proteomes" id="UP000094285">
    <property type="component" value="Unassembled WGS sequence"/>
</dbReference>
<dbReference type="InterPro" id="IPR026896">
    <property type="entry name" value="CSTF_C"/>
</dbReference>
<dbReference type="Gene3D" id="1.10.20.70">
    <property type="entry name" value="Transcription termination and cleavage factor, C-terminal domain"/>
    <property type="match status" value="1"/>
</dbReference>
<dbReference type="SMART" id="SM00360">
    <property type="entry name" value="RRM"/>
    <property type="match status" value="1"/>
</dbReference>
<dbReference type="PROSITE" id="PS50102">
    <property type="entry name" value="RRM"/>
    <property type="match status" value="1"/>
</dbReference>
<reference evidence="6" key="1">
    <citation type="submission" date="2016-05" db="EMBL/GenBank/DDBJ databases">
        <title>Comparative genomics of biotechnologically important yeasts.</title>
        <authorList>
            <consortium name="DOE Joint Genome Institute"/>
            <person name="Riley R."/>
            <person name="Haridas S."/>
            <person name="Wolfe K.H."/>
            <person name="Lopes M.R."/>
            <person name="Hittinger C.T."/>
            <person name="Goker M."/>
            <person name="Salamov A."/>
            <person name="Wisecaver J."/>
            <person name="Long T.M."/>
            <person name="Aerts A.L."/>
            <person name="Barry K."/>
            <person name="Choi C."/>
            <person name="Clum A."/>
            <person name="Coughlan A.Y."/>
            <person name="Deshpande S."/>
            <person name="Douglass A.P."/>
            <person name="Hanson S.J."/>
            <person name="Klenk H.-P."/>
            <person name="Labutti K."/>
            <person name="Lapidus A."/>
            <person name="Lindquist E."/>
            <person name="Lipzen A."/>
            <person name="Meier-Kolthoff J.P."/>
            <person name="Ohm R.A."/>
            <person name="Otillar R.P."/>
            <person name="Pangilinan J."/>
            <person name="Peng Y."/>
            <person name="Rokas A."/>
            <person name="Rosa C.A."/>
            <person name="Scheuner C."/>
            <person name="Sibirny A.A."/>
            <person name="Slot J.C."/>
            <person name="Stielow J.B."/>
            <person name="Sun H."/>
            <person name="Kurtzman C.P."/>
            <person name="Blackwell M."/>
            <person name="Grigoriev I.V."/>
            <person name="Jeffries T.W."/>
        </authorList>
    </citation>
    <scope>NUCLEOTIDE SEQUENCE [LARGE SCALE GENOMIC DNA]</scope>
    <source>
        <strain evidence="6">NRRL Y-17324</strain>
    </source>
</reference>
<proteinExistence type="predicted"/>
<keyword evidence="6" id="KW-1185">Reference proteome</keyword>
<dbReference type="PANTHER" id="PTHR45735:SF2">
    <property type="entry name" value="CLEAVAGE STIMULATION FACTOR SUBUNIT 2"/>
    <property type="match status" value="1"/>
</dbReference>
<comment type="subcellular location">
    <subcellularLocation>
        <location evidence="1">Nucleus</location>
    </subcellularLocation>
</comment>
<dbReference type="PANTHER" id="PTHR45735">
    <property type="entry name" value="CLEAVAGE STIMULATION FACTOR SUBUNIT 2"/>
    <property type="match status" value="1"/>
</dbReference>
<dbReference type="GO" id="GO:0003729">
    <property type="term" value="F:mRNA binding"/>
    <property type="evidence" value="ECO:0007669"/>
    <property type="project" value="TreeGrafter"/>
</dbReference>
<dbReference type="EMBL" id="KV453913">
    <property type="protein sequence ID" value="ODV78351.1"/>
    <property type="molecule type" value="Genomic_DNA"/>
</dbReference>
<evidence type="ECO:0000256" key="3">
    <source>
        <dbReference type="PROSITE-ProRule" id="PRU00176"/>
    </source>
</evidence>
<dbReference type="OrthoDB" id="272703at2759"/>
<dbReference type="Gene3D" id="3.30.70.330">
    <property type="match status" value="1"/>
</dbReference>
<accession>A0A1E4SFR8</accession>
<dbReference type="Pfam" id="PF14304">
    <property type="entry name" value="CSTF_C"/>
    <property type="match status" value="1"/>
</dbReference>
<dbReference type="GO" id="GO:0005847">
    <property type="term" value="C:mRNA cleavage and polyadenylation specificity factor complex"/>
    <property type="evidence" value="ECO:0007669"/>
    <property type="project" value="TreeGrafter"/>
</dbReference>
<organism evidence="5 6">
    <name type="scientific">Suhomyces tanzawaensis NRRL Y-17324</name>
    <dbReference type="NCBI Taxonomy" id="984487"/>
    <lineage>
        <taxon>Eukaryota</taxon>
        <taxon>Fungi</taxon>
        <taxon>Dikarya</taxon>
        <taxon>Ascomycota</taxon>
        <taxon>Saccharomycotina</taxon>
        <taxon>Pichiomycetes</taxon>
        <taxon>Debaryomycetaceae</taxon>
        <taxon>Suhomyces</taxon>
    </lineage>
</organism>
<evidence type="ECO:0000256" key="2">
    <source>
        <dbReference type="ARBA" id="ARBA00023242"/>
    </source>
</evidence>
<dbReference type="SUPFAM" id="SSF54928">
    <property type="entry name" value="RNA-binding domain, RBD"/>
    <property type="match status" value="1"/>
</dbReference>
<dbReference type="GO" id="GO:0031124">
    <property type="term" value="P:mRNA 3'-end processing"/>
    <property type="evidence" value="ECO:0007669"/>
    <property type="project" value="InterPro"/>
</dbReference>
<keyword evidence="2" id="KW-0539">Nucleus</keyword>
<dbReference type="InterPro" id="IPR012677">
    <property type="entry name" value="Nucleotide-bd_a/b_plait_sf"/>
</dbReference>
<sequence length="331" mass="35606">MAKKGSGVASSVLYIGQIPYDWDESVVKSVVCGSGKVVEVRLGFDYVGKNKGFCFVEYQTKQDAYRAIQLLNQVKLVNGGQVKKLRIESSKEGFLKLSAPLEQKPVLQLDRSKLPNYVVLPPEMNGGVGGTPPVGFGQMGYQMNQPSMSHAPAPAAPAITPLVPLKFPPAPPQLPFAVPDKINETLSKIPPAQLIEFISTLKNIVSGPEAARAFEVFQLSPHLASTAAQALLLMGFVDEDVISDAMKTAAAPSPAPAPVPQQPFQPAYGQTFAQATLKWPHLPPRTQAKLTAMPADQAELIAQVLSLPADQISSLPSDKQRMVTDLRAQYL</sequence>
<dbReference type="InterPro" id="IPR035979">
    <property type="entry name" value="RBD_domain_sf"/>
</dbReference>
<dbReference type="InterPro" id="IPR038192">
    <property type="entry name" value="CSTF_C_sf"/>
</dbReference>
<dbReference type="CDD" id="cd00590">
    <property type="entry name" value="RRM_SF"/>
    <property type="match status" value="1"/>
</dbReference>
<name>A0A1E4SFR8_9ASCO</name>
<dbReference type="RefSeq" id="XP_020063473.1">
    <property type="nucleotide sequence ID" value="XM_020211733.1"/>
</dbReference>
<keyword evidence="3" id="KW-0694">RNA-binding</keyword>
<dbReference type="InterPro" id="IPR000504">
    <property type="entry name" value="RRM_dom"/>
</dbReference>
<dbReference type="GeneID" id="30985869"/>
<gene>
    <name evidence="5" type="ORF">CANTADRAFT_90700</name>
</gene>
<evidence type="ECO:0000313" key="6">
    <source>
        <dbReference type="Proteomes" id="UP000094285"/>
    </source>
</evidence>
<evidence type="ECO:0000313" key="5">
    <source>
        <dbReference type="EMBL" id="ODV78351.1"/>
    </source>
</evidence>
<dbReference type="AlphaFoldDB" id="A0A1E4SFR8"/>
<protein>
    <recommendedName>
        <fullName evidence="4">RRM domain-containing protein</fullName>
    </recommendedName>
</protein>
<dbReference type="STRING" id="984487.A0A1E4SFR8"/>
<dbReference type="Pfam" id="PF00076">
    <property type="entry name" value="RRM_1"/>
    <property type="match status" value="1"/>
</dbReference>
<dbReference type="Pfam" id="PF14327">
    <property type="entry name" value="CSTF2_hinge"/>
    <property type="match status" value="1"/>
</dbReference>